<dbReference type="InterPro" id="IPR000182">
    <property type="entry name" value="GNAT_dom"/>
</dbReference>
<dbReference type="PROSITE" id="PS51186">
    <property type="entry name" value="GNAT"/>
    <property type="match status" value="1"/>
</dbReference>
<feature type="domain" description="N-acetyltransferase" evidence="1">
    <location>
        <begin position="1"/>
        <end position="145"/>
    </location>
</feature>
<dbReference type="InterPro" id="IPR016181">
    <property type="entry name" value="Acyl_CoA_acyltransferase"/>
</dbReference>
<protein>
    <submittedName>
        <fullName evidence="2">GNAT family N-acetyltransferase</fullName>
        <ecNumber evidence="2">2.3.-.-</ecNumber>
    </submittedName>
</protein>
<dbReference type="EMBL" id="JBHRTO010000001">
    <property type="protein sequence ID" value="MFC3180404.1"/>
    <property type="molecule type" value="Genomic_DNA"/>
</dbReference>
<keyword evidence="3" id="KW-1185">Reference proteome</keyword>
<gene>
    <name evidence="2" type="ORF">ACFOGH_05350</name>
</gene>
<organism evidence="2 3">
    <name type="scientific">Cypionkella sinensis</name>
    <dbReference type="NCBI Taxonomy" id="1756043"/>
    <lineage>
        <taxon>Bacteria</taxon>
        <taxon>Pseudomonadati</taxon>
        <taxon>Pseudomonadota</taxon>
        <taxon>Alphaproteobacteria</taxon>
        <taxon>Rhodobacterales</taxon>
        <taxon>Paracoccaceae</taxon>
        <taxon>Cypionkella</taxon>
    </lineage>
</organism>
<dbReference type="EC" id="2.3.-.-" evidence="2"/>
<dbReference type="RefSeq" id="WP_380072027.1">
    <property type="nucleotide sequence ID" value="NZ_JBHRTO010000001.1"/>
</dbReference>
<dbReference type="SUPFAM" id="SSF55729">
    <property type="entry name" value="Acyl-CoA N-acyltransferases (Nat)"/>
    <property type="match status" value="1"/>
</dbReference>
<keyword evidence="2" id="KW-0808">Transferase</keyword>
<name>A0ABV7IZR4_9RHOB</name>
<dbReference type="Proteomes" id="UP001595547">
    <property type="component" value="Unassembled WGS sequence"/>
</dbReference>
<dbReference type="GO" id="GO:0016746">
    <property type="term" value="F:acyltransferase activity"/>
    <property type="evidence" value="ECO:0007669"/>
    <property type="project" value="UniProtKB-KW"/>
</dbReference>
<dbReference type="Gene3D" id="3.40.630.30">
    <property type="match status" value="1"/>
</dbReference>
<proteinExistence type="predicted"/>
<evidence type="ECO:0000313" key="3">
    <source>
        <dbReference type="Proteomes" id="UP001595547"/>
    </source>
</evidence>
<sequence length="149" mass="16616">MLRPATAQDLDLIKALWLAEERYIDPPEPLQIAEAAEAGLLFVWQLDDAVAGFAALKRWHPGVFSLAAVVSTKPGQGRALVRAVQAQVFTALGGHRLGLDTTYDNAKALHLFETTGFIREGVMRECWQRPDGEWADCIFMAILKRDWQP</sequence>
<reference evidence="3" key="1">
    <citation type="journal article" date="2019" name="Int. J. Syst. Evol. Microbiol.">
        <title>The Global Catalogue of Microorganisms (GCM) 10K type strain sequencing project: providing services to taxonomists for standard genome sequencing and annotation.</title>
        <authorList>
            <consortium name="The Broad Institute Genomics Platform"/>
            <consortium name="The Broad Institute Genome Sequencing Center for Infectious Disease"/>
            <person name="Wu L."/>
            <person name="Ma J."/>
        </authorList>
    </citation>
    <scope>NUCLEOTIDE SEQUENCE [LARGE SCALE GENOMIC DNA]</scope>
    <source>
        <strain evidence="3">KCTC 52039</strain>
    </source>
</reference>
<evidence type="ECO:0000313" key="2">
    <source>
        <dbReference type="EMBL" id="MFC3180404.1"/>
    </source>
</evidence>
<dbReference type="Pfam" id="PF00583">
    <property type="entry name" value="Acetyltransf_1"/>
    <property type="match status" value="1"/>
</dbReference>
<evidence type="ECO:0000259" key="1">
    <source>
        <dbReference type="PROSITE" id="PS51186"/>
    </source>
</evidence>
<accession>A0ABV7IZR4</accession>
<comment type="caution">
    <text evidence="2">The sequence shown here is derived from an EMBL/GenBank/DDBJ whole genome shotgun (WGS) entry which is preliminary data.</text>
</comment>
<keyword evidence="2" id="KW-0012">Acyltransferase</keyword>